<sequence>MALDPSLRDRVDPEADLFDWEFDTHGDRECLAGNGGKSCRKYFVHGKYKVEEEESYYDDYTIPVEESIIWGTIVPTHSGRILSAFFQTHHLWTKEMLLFRGKPEFLGLNKAPFVLERLDRPLQLRILGLSMLETKIYIYNNMQNAQKDCAGDTCSELLCQMNQNRFEKGEGWPLGLMGGVLANKYERLAMPFCSLEENNVMHAGEEFTMLSFHGTVPGAPPPIPGKSRMHSVLYTKVGPLDPNGHIVPSFHFKQKELTIGMFHIPEFVSAAAANWINVVRTGFHFMV</sequence>
<proteinExistence type="predicted"/>
<evidence type="ECO:0000313" key="2">
    <source>
        <dbReference type="EMBL" id="EGB03356.1"/>
    </source>
</evidence>
<evidence type="ECO:0000313" key="1">
    <source>
        <dbReference type="EMBL" id="EGB03235.1"/>
    </source>
</evidence>
<reference evidence="2 3" key="1">
    <citation type="journal article" date="2011" name="Proc. Natl. Acad. Sci. U.S.A.">
        <title>Niche of harmful alga Aureococcus anophagefferens revealed through ecogenomics.</title>
        <authorList>
            <person name="Gobler C.J."/>
            <person name="Berry D.L."/>
            <person name="Dyhrman S.T."/>
            <person name="Wilhelm S.W."/>
            <person name="Salamov A."/>
            <person name="Lobanov A.V."/>
            <person name="Zhang Y."/>
            <person name="Collier J.L."/>
            <person name="Wurch L.L."/>
            <person name="Kustka A.B."/>
            <person name="Dill B.D."/>
            <person name="Shah M."/>
            <person name="VerBerkmoes N.C."/>
            <person name="Kuo A."/>
            <person name="Terry A."/>
            <person name="Pangilinan J."/>
            <person name="Lindquist E.A."/>
            <person name="Lucas S."/>
            <person name="Paulsen I.T."/>
            <person name="Hattenrath-Lehmann T.K."/>
            <person name="Talmage S.C."/>
            <person name="Walker E.A."/>
            <person name="Koch F."/>
            <person name="Burson A.M."/>
            <person name="Marcoval M.A."/>
            <person name="Tang Y.Z."/>
            <person name="Lecleir G.R."/>
            <person name="Coyne K.J."/>
            <person name="Berg G.M."/>
            <person name="Bertrand E.M."/>
            <person name="Saito M.A."/>
            <person name="Gladyshev V.N."/>
            <person name="Grigoriev I.V."/>
        </authorList>
    </citation>
    <scope>NUCLEOTIDE SEQUENCE [LARGE SCALE GENOMIC DNA]</scope>
    <source>
        <strain evidence="3">CCMP 1984</strain>
        <strain evidence="2">CCMP1984</strain>
    </source>
</reference>
<dbReference type="Proteomes" id="UP000002729">
    <property type="component" value="Unassembled WGS sequence"/>
</dbReference>
<dbReference type="AlphaFoldDB" id="F0YND9"/>
<keyword evidence="3" id="KW-1185">Reference proteome</keyword>
<evidence type="ECO:0000313" key="3">
    <source>
        <dbReference type="Proteomes" id="UP000002729"/>
    </source>
</evidence>
<gene>
    <name evidence="2" type="ORF">AURANDRAFT_68068</name>
    <name evidence="1" type="ORF">AURANDRAFT_68182</name>
</gene>
<protein>
    <submittedName>
        <fullName evidence="2">Uncharacterized protein</fullName>
    </submittedName>
</protein>
<dbReference type="EMBL" id="GL833181">
    <property type="protein sequence ID" value="EGB03235.1"/>
    <property type="molecule type" value="Genomic_DNA"/>
</dbReference>
<dbReference type="KEGG" id="aaf:AURANDRAFT_68182"/>
<dbReference type="GeneID" id="20226583"/>
<dbReference type="KEGG" id="aaf:AURANDRAFT_68068"/>
<dbReference type="GeneID" id="20226651"/>
<organism evidence="3">
    <name type="scientific">Aureococcus anophagefferens</name>
    <name type="common">Harmful bloom alga</name>
    <dbReference type="NCBI Taxonomy" id="44056"/>
    <lineage>
        <taxon>Eukaryota</taxon>
        <taxon>Sar</taxon>
        <taxon>Stramenopiles</taxon>
        <taxon>Ochrophyta</taxon>
        <taxon>Pelagophyceae</taxon>
        <taxon>Pelagomonadales</taxon>
        <taxon>Pelagomonadaceae</taxon>
        <taxon>Aureococcus</taxon>
    </lineage>
</organism>
<accession>F0YND9</accession>
<dbReference type="InParanoid" id="F0YND9"/>
<dbReference type="EMBL" id="GL833174">
    <property type="protein sequence ID" value="EGB03356.1"/>
    <property type="molecule type" value="Genomic_DNA"/>
</dbReference>
<name>F0YND9_AURAN</name>
<dbReference type="RefSeq" id="XP_009042060.1">
    <property type="nucleotide sequence ID" value="XM_009043812.1"/>
</dbReference>
<dbReference type="RefSeq" id="XP_009041929.1">
    <property type="nucleotide sequence ID" value="XM_009043681.1"/>
</dbReference>